<feature type="signal peptide" evidence="1">
    <location>
        <begin position="1"/>
        <end position="24"/>
    </location>
</feature>
<gene>
    <name evidence="2" type="ORF">GZH47_13530</name>
</gene>
<protein>
    <submittedName>
        <fullName evidence="2">Uncharacterized protein</fullName>
    </submittedName>
</protein>
<organism evidence="2 3">
    <name type="scientific">Paenibacillus rhizovicinus</name>
    <dbReference type="NCBI Taxonomy" id="2704463"/>
    <lineage>
        <taxon>Bacteria</taxon>
        <taxon>Bacillati</taxon>
        <taxon>Bacillota</taxon>
        <taxon>Bacilli</taxon>
        <taxon>Bacillales</taxon>
        <taxon>Paenibacillaceae</taxon>
        <taxon>Paenibacillus</taxon>
    </lineage>
</organism>
<dbReference type="EMBL" id="CP048286">
    <property type="protein sequence ID" value="QHW31759.1"/>
    <property type="molecule type" value="Genomic_DNA"/>
</dbReference>
<evidence type="ECO:0000256" key="1">
    <source>
        <dbReference type="SAM" id="SignalP"/>
    </source>
</evidence>
<dbReference type="AlphaFoldDB" id="A0A6C0NZX6"/>
<sequence>MMKTALALLVLLLGGWLGSLRSNAAPDADWHKLQDGEAVSVQVVGSLHGITPSPLYTVATSEGRAIVATIVRWYNAAPPNGVQPFYGRHGYPWKLRIDLSDGSDIMIEQAYDCTTRAFSNHSEKSCASADGEVVFHVQSKELRGKNRELYDWLAGGWRTQQ</sequence>
<evidence type="ECO:0000313" key="2">
    <source>
        <dbReference type="EMBL" id="QHW31759.1"/>
    </source>
</evidence>
<keyword evidence="3" id="KW-1185">Reference proteome</keyword>
<keyword evidence="1" id="KW-0732">Signal</keyword>
<dbReference type="RefSeq" id="WP_162640565.1">
    <property type="nucleotide sequence ID" value="NZ_CP048286.1"/>
</dbReference>
<dbReference type="KEGG" id="prz:GZH47_13530"/>
<name>A0A6C0NZX6_9BACL</name>
<dbReference type="Proteomes" id="UP000479114">
    <property type="component" value="Chromosome"/>
</dbReference>
<evidence type="ECO:0000313" key="3">
    <source>
        <dbReference type="Proteomes" id="UP000479114"/>
    </source>
</evidence>
<accession>A0A6C0NZX6</accession>
<reference evidence="2 3" key="1">
    <citation type="submission" date="2020-02" db="EMBL/GenBank/DDBJ databases">
        <title>Paenibacillus sp. nov., isolated from rhizosphere soil of tomato.</title>
        <authorList>
            <person name="Weon H.-Y."/>
            <person name="Lee S.A."/>
        </authorList>
    </citation>
    <scope>NUCLEOTIDE SEQUENCE [LARGE SCALE GENOMIC DNA]</scope>
    <source>
        <strain evidence="2 3">14171R-81</strain>
    </source>
</reference>
<proteinExistence type="predicted"/>
<feature type="chain" id="PRO_5025442115" evidence="1">
    <location>
        <begin position="25"/>
        <end position="161"/>
    </location>
</feature>